<dbReference type="EMBL" id="LGSS01000008">
    <property type="protein sequence ID" value="KNF08311.1"/>
    <property type="molecule type" value="Genomic_DNA"/>
</dbReference>
<dbReference type="SUPFAM" id="SSF81301">
    <property type="entry name" value="Nucleotidyltransferase"/>
    <property type="match status" value="1"/>
</dbReference>
<gene>
    <name evidence="2" type="ORF">CLPU_8c00760</name>
</gene>
<dbReference type="GO" id="GO:0016740">
    <property type="term" value="F:transferase activity"/>
    <property type="evidence" value="ECO:0007669"/>
    <property type="project" value="UniProtKB-KW"/>
</dbReference>
<sequence length="137" mass="16245">MKKVQKNFNEVNNILKENIGYLAEKYNIVLIYVFGSYAKGTNNHNSDLDIAILTKEKYDSFIKLEILGELIDIFKRDDIDLVILNKATSVMKHQVIKYGKLVYMKNENIKVEFESKVLSEYMDMEYFRRVQRTLIYK</sequence>
<dbReference type="PANTHER" id="PTHR43852:SF3">
    <property type="entry name" value="NUCLEOTIDYLTRANSFERASE"/>
    <property type="match status" value="1"/>
</dbReference>
<evidence type="ECO:0000313" key="2">
    <source>
        <dbReference type="EMBL" id="KNF08311.1"/>
    </source>
</evidence>
<dbReference type="Gene3D" id="3.30.460.10">
    <property type="entry name" value="Beta Polymerase, domain 2"/>
    <property type="match status" value="1"/>
</dbReference>
<keyword evidence="2" id="KW-0808">Transferase</keyword>
<name>A0A0L0WA23_GOTPU</name>
<dbReference type="OrthoDB" id="90159at2"/>
<dbReference type="CDD" id="cd05403">
    <property type="entry name" value="NT_KNTase_like"/>
    <property type="match status" value="1"/>
</dbReference>
<proteinExistence type="predicted"/>
<accession>A0A0L0WA23</accession>
<dbReference type="InterPro" id="IPR041633">
    <property type="entry name" value="Polbeta"/>
</dbReference>
<dbReference type="Proteomes" id="UP000037267">
    <property type="component" value="Unassembled WGS sequence"/>
</dbReference>
<reference evidence="3" key="1">
    <citation type="submission" date="2015-07" db="EMBL/GenBank/DDBJ databases">
        <title>Draft genome sequence of the purine-degrading Gottschalkia purinilyticum DSM 1384 (formerly Clostridium purinilyticum).</title>
        <authorList>
            <person name="Poehlein A."/>
            <person name="Schiel-Bengelsdorf B."/>
            <person name="Bengelsdorf F.R."/>
            <person name="Daniel R."/>
            <person name="Duerre P."/>
        </authorList>
    </citation>
    <scope>NUCLEOTIDE SEQUENCE [LARGE SCALE GENOMIC DNA]</scope>
    <source>
        <strain evidence="3">DSM 1384</strain>
    </source>
</reference>
<dbReference type="AlphaFoldDB" id="A0A0L0WA23"/>
<dbReference type="STRING" id="1503.CLPU_8c00760"/>
<keyword evidence="3" id="KW-1185">Reference proteome</keyword>
<dbReference type="InterPro" id="IPR052930">
    <property type="entry name" value="TA_antitoxin_MntA"/>
</dbReference>
<feature type="domain" description="Polymerase beta nucleotidyltransferase" evidence="1">
    <location>
        <begin position="21"/>
        <end position="107"/>
    </location>
</feature>
<dbReference type="PATRIC" id="fig|1503.3.peg.3216"/>
<dbReference type="PANTHER" id="PTHR43852">
    <property type="entry name" value="NUCLEOTIDYLTRANSFERASE"/>
    <property type="match status" value="1"/>
</dbReference>
<dbReference type="RefSeq" id="WP_050355411.1">
    <property type="nucleotide sequence ID" value="NZ_LGSS01000008.1"/>
</dbReference>
<organism evidence="2 3">
    <name type="scientific">Gottschalkia purinilytica</name>
    <name type="common">Clostridium purinilyticum</name>
    <dbReference type="NCBI Taxonomy" id="1503"/>
    <lineage>
        <taxon>Bacteria</taxon>
        <taxon>Bacillati</taxon>
        <taxon>Bacillota</taxon>
        <taxon>Tissierellia</taxon>
        <taxon>Tissierellales</taxon>
        <taxon>Gottschalkiaceae</taxon>
        <taxon>Gottschalkia</taxon>
    </lineage>
</organism>
<evidence type="ECO:0000313" key="3">
    <source>
        <dbReference type="Proteomes" id="UP000037267"/>
    </source>
</evidence>
<dbReference type="NCBIfam" id="NF047752">
    <property type="entry name" value="MntA_antitoxin"/>
    <property type="match status" value="1"/>
</dbReference>
<dbReference type="Pfam" id="PF18765">
    <property type="entry name" value="Polbeta"/>
    <property type="match status" value="1"/>
</dbReference>
<dbReference type="InterPro" id="IPR043519">
    <property type="entry name" value="NT_sf"/>
</dbReference>
<protein>
    <submittedName>
        <fullName evidence="2">Putative nucleotidyltransferase</fullName>
    </submittedName>
</protein>
<evidence type="ECO:0000259" key="1">
    <source>
        <dbReference type="Pfam" id="PF18765"/>
    </source>
</evidence>
<comment type="caution">
    <text evidence="2">The sequence shown here is derived from an EMBL/GenBank/DDBJ whole genome shotgun (WGS) entry which is preliminary data.</text>
</comment>